<dbReference type="GO" id="GO:0006281">
    <property type="term" value="P:DNA repair"/>
    <property type="evidence" value="ECO:0007669"/>
    <property type="project" value="InterPro"/>
</dbReference>
<feature type="domain" description="DOT1" evidence="18">
    <location>
        <begin position="207"/>
        <end position="529"/>
    </location>
</feature>
<evidence type="ECO:0000256" key="6">
    <source>
        <dbReference type="ARBA" id="ARBA00022679"/>
    </source>
</evidence>
<feature type="compositionally biased region" description="Polar residues" evidence="17">
    <location>
        <begin position="1"/>
        <end position="10"/>
    </location>
</feature>
<dbReference type="PANTHER" id="PTHR21451:SF0">
    <property type="entry name" value="HISTONE-LYSINE N-METHYLTRANSFERASE, H3 LYSINE-79 SPECIFIC"/>
    <property type="match status" value="1"/>
</dbReference>
<evidence type="ECO:0000256" key="11">
    <source>
        <dbReference type="ARBA" id="ARBA00023163"/>
    </source>
</evidence>
<dbReference type="InterPro" id="IPR021162">
    <property type="entry name" value="Dot1"/>
</dbReference>
<keyword evidence="11 15" id="KW-0804">Transcription</keyword>
<comment type="subcellular location">
    <subcellularLocation>
        <location evidence="2 15">Nucleus</location>
    </subcellularLocation>
</comment>
<dbReference type="GO" id="GO:0000786">
    <property type="term" value="C:nucleosome"/>
    <property type="evidence" value="ECO:0007669"/>
    <property type="project" value="InterPro"/>
</dbReference>
<dbReference type="GO" id="GO:0000781">
    <property type="term" value="C:chromosome, telomeric region"/>
    <property type="evidence" value="ECO:0007669"/>
    <property type="project" value="GOC"/>
</dbReference>
<evidence type="ECO:0000256" key="3">
    <source>
        <dbReference type="ARBA" id="ARBA00012190"/>
    </source>
</evidence>
<keyword evidence="20" id="KW-1185">Reference proteome</keyword>
<keyword evidence="9 15" id="KW-0156">Chromatin regulator</keyword>
<dbReference type="Gene3D" id="3.40.50.150">
    <property type="entry name" value="Vaccinia Virus protein VP39"/>
    <property type="match status" value="1"/>
</dbReference>
<comment type="similarity">
    <text evidence="15">Belongs to the class I-like SAM-binding methyltransferase superfamily. DOT1 family.</text>
</comment>
<dbReference type="GO" id="GO:0000077">
    <property type="term" value="P:DNA damage checkpoint signaling"/>
    <property type="evidence" value="ECO:0007669"/>
    <property type="project" value="InterPro"/>
</dbReference>
<comment type="catalytic activity">
    <reaction evidence="14 15">
        <text>L-lysyl(79)-[histone H3] + 3 S-adenosyl-L-methionine = N(6),N(6),N(6)-trimethyl-L-lysyl(79)-[histone H3] + 3 S-adenosyl-L-homocysteine + 3 H(+)</text>
        <dbReference type="Rhea" id="RHEA:60328"/>
        <dbReference type="Rhea" id="RHEA-COMP:15549"/>
        <dbReference type="Rhea" id="RHEA-COMP:15552"/>
        <dbReference type="ChEBI" id="CHEBI:15378"/>
        <dbReference type="ChEBI" id="CHEBI:29969"/>
        <dbReference type="ChEBI" id="CHEBI:57856"/>
        <dbReference type="ChEBI" id="CHEBI:59789"/>
        <dbReference type="ChEBI" id="CHEBI:61961"/>
        <dbReference type="EC" id="2.1.1.360"/>
    </reaction>
</comment>
<evidence type="ECO:0000256" key="8">
    <source>
        <dbReference type="ARBA" id="ARBA00022737"/>
    </source>
</evidence>
<evidence type="ECO:0000256" key="4">
    <source>
        <dbReference type="ARBA" id="ARBA00020987"/>
    </source>
</evidence>
<protein>
    <recommendedName>
        <fullName evidence="4 15">Histone-lysine N-methyltransferase, H3 lysine-79 specific</fullName>
        <ecNumber evidence="3 15">2.1.1.360</ecNumber>
    </recommendedName>
    <alternativeName>
        <fullName evidence="13 15">Histone H3-K79 methyltransferase</fullName>
    </alternativeName>
</protein>
<dbReference type="AlphaFoldDB" id="A0A0G2F0P0"/>
<dbReference type="GO" id="GO:0032259">
    <property type="term" value="P:methylation"/>
    <property type="evidence" value="ECO:0007669"/>
    <property type="project" value="UniProtKB-KW"/>
</dbReference>
<evidence type="ECO:0000256" key="15">
    <source>
        <dbReference type="PIRNR" id="PIRNR017570"/>
    </source>
</evidence>
<feature type="compositionally biased region" description="Polar residues" evidence="17">
    <location>
        <begin position="46"/>
        <end position="61"/>
    </location>
</feature>
<feature type="binding site" evidence="16">
    <location>
        <begin position="358"/>
        <end position="367"/>
    </location>
    <ligand>
        <name>S-adenosyl-L-methionine</name>
        <dbReference type="ChEBI" id="CHEBI:59789"/>
    </ligand>
</feature>
<keyword evidence="6 15" id="KW-0808">Transferase</keyword>
<dbReference type="FunFam" id="3.40.50.150:FF:000033">
    <property type="entry name" value="Histone-lysine N-methyltransferase, H3 lysine-79 specific"/>
    <property type="match status" value="1"/>
</dbReference>
<evidence type="ECO:0000256" key="2">
    <source>
        <dbReference type="ARBA" id="ARBA00004123"/>
    </source>
</evidence>
<keyword evidence="12 15" id="KW-0539">Nucleus</keyword>
<feature type="region of interest" description="Disordered" evidence="17">
    <location>
        <begin position="1"/>
        <end position="124"/>
    </location>
</feature>
<dbReference type="OrthoDB" id="443402at2759"/>
<gene>
    <name evidence="19" type="ORF">UCRPC4_g00753</name>
</gene>
<evidence type="ECO:0000256" key="13">
    <source>
        <dbReference type="ARBA" id="ARBA00029821"/>
    </source>
</evidence>
<dbReference type="GO" id="GO:0042393">
    <property type="term" value="F:histone binding"/>
    <property type="evidence" value="ECO:0007669"/>
    <property type="project" value="InterPro"/>
</dbReference>
<dbReference type="PANTHER" id="PTHR21451">
    <property type="entry name" value="HISTONE H3 METHYLTRANSFERASE"/>
    <property type="match status" value="1"/>
</dbReference>
<accession>A0A0G2F0P0</accession>
<feature type="compositionally biased region" description="Basic and acidic residues" evidence="17">
    <location>
        <begin position="22"/>
        <end position="32"/>
    </location>
</feature>
<evidence type="ECO:0000256" key="12">
    <source>
        <dbReference type="ARBA" id="ARBA00023242"/>
    </source>
</evidence>
<reference evidence="19 20" key="2">
    <citation type="submission" date="2015-05" db="EMBL/GenBank/DDBJ databases">
        <authorList>
            <person name="Morales-Cruz A."/>
            <person name="Amrine K.C."/>
            <person name="Cantu D."/>
        </authorList>
    </citation>
    <scope>NUCLEOTIDE SEQUENCE [LARGE SCALE GENOMIC DNA]</scope>
    <source>
        <strain evidence="19">UCRPC4</strain>
    </source>
</reference>
<organism evidence="19 20">
    <name type="scientific">Phaeomoniella chlamydospora</name>
    <name type="common">Phaeoacremonium chlamydosporum</name>
    <dbReference type="NCBI Taxonomy" id="158046"/>
    <lineage>
        <taxon>Eukaryota</taxon>
        <taxon>Fungi</taxon>
        <taxon>Dikarya</taxon>
        <taxon>Ascomycota</taxon>
        <taxon>Pezizomycotina</taxon>
        <taxon>Eurotiomycetes</taxon>
        <taxon>Chaetothyriomycetidae</taxon>
        <taxon>Phaeomoniellales</taxon>
        <taxon>Phaeomoniellaceae</taxon>
        <taxon>Phaeomoniella</taxon>
    </lineage>
</organism>
<feature type="binding site" evidence="16">
    <location>
        <begin position="335"/>
        <end position="338"/>
    </location>
    <ligand>
        <name>S-adenosyl-L-methionine</name>
        <dbReference type="ChEBI" id="CHEBI:59789"/>
    </ligand>
</feature>
<feature type="compositionally biased region" description="Low complexity" evidence="17">
    <location>
        <begin position="89"/>
        <end position="101"/>
    </location>
</feature>
<feature type="binding site" evidence="16">
    <location>
        <position position="384"/>
    </location>
    <ligand>
        <name>S-adenosyl-L-methionine</name>
        <dbReference type="ChEBI" id="CHEBI:59789"/>
    </ligand>
</feature>
<dbReference type="GO" id="GO:0005634">
    <property type="term" value="C:nucleus"/>
    <property type="evidence" value="ECO:0007669"/>
    <property type="project" value="UniProtKB-SubCell"/>
</dbReference>
<evidence type="ECO:0000256" key="16">
    <source>
        <dbReference type="PIRSR" id="PIRSR017570-1"/>
    </source>
</evidence>
<dbReference type="PROSITE" id="PS51569">
    <property type="entry name" value="DOT1"/>
    <property type="match status" value="1"/>
</dbReference>
<evidence type="ECO:0000256" key="17">
    <source>
        <dbReference type="SAM" id="MobiDB-lite"/>
    </source>
</evidence>
<dbReference type="SUPFAM" id="SSF53335">
    <property type="entry name" value="S-adenosyl-L-methionine-dependent methyltransferases"/>
    <property type="match status" value="1"/>
</dbReference>
<dbReference type="Pfam" id="PF08123">
    <property type="entry name" value="DOT1"/>
    <property type="match status" value="1"/>
</dbReference>
<keyword evidence="7 15" id="KW-0949">S-adenosyl-L-methionine</keyword>
<dbReference type="EC" id="2.1.1.360" evidence="3 15"/>
<comment type="function">
    <text evidence="1 15">Histone methyltransferase that specifically trimethylates histone H3 to form H3K79me3. This methylation is required for telomere silencing and for the pachytene checkpoint during the meiotic cell cycle by allowing the recruitment of RAD9 to double strand breaks. Nucleosomes are preferred as substrate compared to free histone.</text>
</comment>
<dbReference type="Proteomes" id="UP000053317">
    <property type="component" value="Unassembled WGS sequence"/>
</dbReference>
<dbReference type="Gene3D" id="1.10.260.170">
    <property type="match status" value="1"/>
</dbReference>
<name>A0A0G2F0P0_PHACM</name>
<evidence type="ECO:0000313" key="19">
    <source>
        <dbReference type="EMBL" id="KKY27909.1"/>
    </source>
</evidence>
<evidence type="ECO:0000256" key="10">
    <source>
        <dbReference type="ARBA" id="ARBA00023015"/>
    </source>
</evidence>
<evidence type="ECO:0000256" key="9">
    <source>
        <dbReference type="ARBA" id="ARBA00022853"/>
    </source>
</evidence>
<dbReference type="EMBL" id="LCWF01000019">
    <property type="protein sequence ID" value="KKY27909.1"/>
    <property type="molecule type" value="Genomic_DNA"/>
</dbReference>
<dbReference type="PIRSF" id="PIRSF017570">
    <property type="entry name" value="Histone_H3-K79_MeTrfase"/>
    <property type="match status" value="1"/>
</dbReference>
<evidence type="ECO:0000259" key="18">
    <source>
        <dbReference type="PROSITE" id="PS51569"/>
    </source>
</evidence>
<feature type="compositionally biased region" description="Acidic residues" evidence="17">
    <location>
        <begin position="112"/>
        <end position="123"/>
    </location>
</feature>
<proteinExistence type="inferred from homology"/>
<evidence type="ECO:0000256" key="7">
    <source>
        <dbReference type="ARBA" id="ARBA00022691"/>
    </source>
</evidence>
<sequence length="537" mass="59763">MPTANSTNKPRATMPMGMVPVDPKKFRVETVVRKPQPLGNGRPSPVTKSANSRQGSGTSTPARGLNGNKVAPRRPSPAPVSHLKRKDATSSARSSASKRSSPAVRTPTTPLFDDDDSDSTDEDIATKKRKLEGTTNLDTTRIIYLDEAFKGDVDPTLEIVQAGDIAHEGAVEKKSAHYTNFFTTEIEDGVALDHFVNLRYPSSYQTEKYHLVAPKEHDDFKPMDEMIRVITTAANYYLDGSDAKYIADEASGLVLQLRRAIKKDNLSGFHDLINRYNTFLEKRIRDGSITKVLSARNSPLPLPWVEQLLNQTYSRTVSLHVQSLRQYENGTDNVYGELLPRFISNIFRETRLTSSQVFVDLGSGVGNVVLQAALEIGCESWGCEMMPNACDLATLQHKEFVSRCKLWGLKAGPVHLENGDFLANIPTLSALKRADVVLVNNQAFTPALNDKLIMHFLDLKEGCKIVSLKSFVPRGHKIQSWNIDSPVNVLKDRELRYFSDSVSWTDAPGTYHIAIKDKRALEEFIKRGRDSGELSNM</sequence>
<evidence type="ECO:0000256" key="14">
    <source>
        <dbReference type="ARBA" id="ARBA00047770"/>
    </source>
</evidence>
<dbReference type="InterPro" id="IPR025789">
    <property type="entry name" value="DOT1_dom"/>
</dbReference>
<evidence type="ECO:0000256" key="5">
    <source>
        <dbReference type="ARBA" id="ARBA00022603"/>
    </source>
</evidence>
<comment type="caution">
    <text evidence="19">The sequence shown here is derived from an EMBL/GenBank/DDBJ whole genome shotgun (WGS) entry which is preliminary data.</text>
</comment>
<dbReference type="GO" id="GO:0031509">
    <property type="term" value="P:subtelomeric heterochromatin formation"/>
    <property type="evidence" value="ECO:0007669"/>
    <property type="project" value="InterPro"/>
</dbReference>
<keyword evidence="5 15" id="KW-0489">Methyltransferase</keyword>
<dbReference type="CDD" id="cd02440">
    <property type="entry name" value="AdoMet_MTases"/>
    <property type="match status" value="1"/>
</dbReference>
<keyword evidence="8" id="KW-0677">Repeat</keyword>
<evidence type="ECO:0000313" key="20">
    <source>
        <dbReference type="Proteomes" id="UP000053317"/>
    </source>
</evidence>
<dbReference type="InterPro" id="IPR029063">
    <property type="entry name" value="SAM-dependent_MTases_sf"/>
</dbReference>
<reference evidence="19 20" key="1">
    <citation type="submission" date="2015-05" db="EMBL/GenBank/DDBJ databases">
        <title>Distinctive expansion of gene families associated with plant cell wall degradation and secondary metabolism in the genomes of grapevine trunk pathogens.</title>
        <authorList>
            <person name="Lawrence D.P."/>
            <person name="Travadon R."/>
            <person name="Rolshausen P.E."/>
            <person name="Baumgartner K."/>
        </authorList>
    </citation>
    <scope>NUCLEOTIDE SEQUENCE [LARGE SCALE GENOMIC DNA]</scope>
    <source>
        <strain evidence="19">UCRPC4</strain>
    </source>
</reference>
<keyword evidence="10 15" id="KW-0805">Transcription regulation</keyword>
<dbReference type="GO" id="GO:0140956">
    <property type="term" value="F:histone H3K79 trimethyltransferase activity"/>
    <property type="evidence" value="ECO:0007669"/>
    <property type="project" value="UniProtKB-EC"/>
</dbReference>
<feature type="binding site" evidence="16">
    <location>
        <begin position="420"/>
        <end position="421"/>
    </location>
    <ligand>
        <name>S-adenosyl-L-methionine</name>
        <dbReference type="ChEBI" id="CHEBI:59789"/>
    </ligand>
</feature>
<dbReference type="InterPro" id="IPR030445">
    <property type="entry name" value="H3-K79_meTrfase"/>
</dbReference>
<evidence type="ECO:0000256" key="1">
    <source>
        <dbReference type="ARBA" id="ARBA00003482"/>
    </source>
</evidence>